<keyword evidence="1" id="KW-1185">Reference proteome</keyword>
<evidence type="ECO:0000313" key="1">
    <source>
        <dbReference type="Proteomes" id="UP000095287"/>
    </source>
</evidence>
<accession>A0A1I8AQ12</accession>
<organism evidence="1 2">
    <name type="scientific">Steinernema glaseri</name>
    <dbReference type="NCBI Taxonomy" id="37863"/>
    <lineage>
        <taxon>Eukaryota</taxon>
        <taxon>Metazoa</taxon>
        <taxon>Ecdysozoa</taxon>
        <taxon>Nematoda</taxon>
        <taxon>Chromadorea</taxon>
        <taxon>Rhabditida</taxon>
        <taxon>Tylenchina</taxon>
        <taxon>Panagrolaimomorpha</taxon>
        <taxon>Strongyloidoidea</taxon>
        <taxon>Steinernematidae</taxon>
        <taxon>Steinernema</taxon>
    </lineage>
</organism>
<sequence>MDRVCATFYEDVVGLLNSLREDFKTLQELSGRWGTVAKRHEKKRVVYYFTMIQDRDTNAWNCYRGTPHHTNKEVSESDLFSVILPFVSSRLRHSSSFKLFTKYLSQEDAARILRIFKGKAQLLDITWPN</sequence>
<reference evidence="2" key="1">
    <citation type="submission" date="2016-11" db="UniProtKB">
        <authorList>
            <consortium name="WormBaseParasite"/>
        </authorList>
    </citation>
    <scope>IDENTIFICATION</scope>
</reference>
<dbReference type="WBParaSite" id="L893_g8263.t1">
    <property type="protein sequence ID" value="L893_g8263.t1"/>
    <property type="gene ID" value="L893_g8263"/>
</dbReference>
<dbReference type="AlphaFoldDB" id="A0A1I8AQ12"/>
<proteinExistence type="predicted"/>
<protein>
    <submittedName>
        <fullName evidence="2">Mutator family transposase</fullName>
    </submittedName>
</protein>
<dbReference type="Proteomes" id="UP000095287">
    <property type="component" value="Unplaced"/>
</dbReference>
<name>A0A1I8AQ12_9BILA</name>
<evidence type="ECO:0000313" key="2">
    <source>
        <dbReference type="WBParaSite" id="L893_g8263.t1"/>
    </source>
</evidence>